<organism evidence="2">
    <name type="scientific">Waddlia chondrophila 2032/99</name>
    <dbReference type="NCBI Taxonomy" id="765953"/>
    <lineage>
        <taxon>Bacteria</taxon>
        <taxon>Pseudomonadati</taxon>
        <taxon>Chlamydiota</taxon>
        <taxon>Chlamydiia</taxon>
        <taxon>Parachlamydiales</taxon>
        <taxon>Waddliaceae</taxon>
        <taxon>Waddlia</taxon>
    </lineage>
</organism>
<name>F8LEM8_9BACT</name>
<feature type="transmembrane region" description="Helical" evidence="1">
    <location>
        <begin position="224"/>
        <end position="243"/>
    </location>
</feature>
<dbReference type="AlphaFoldDB" id="F8LEM8"/>
<accession>F8LEM8</accession>
<keyword evidence="1" id="KW-1133">Transmembrane helix</keyword>
<keyword evidence="1" id="KW-0812">Transmembrane</keyword>
<reference evidence="2" key="1">
    <citation type="submission" date="2011-05" db="EMBL/GenBank/DDBJ databases">
        <title>Unity in variety -- the pan-genome of the Chlamydiae.</title>
        <authorList>
            <person name="Collingro A."/>
            <person name="Tischler P."/>
            <person name="Weinmaier T."/>
            <person name="Penz T."/>
            <person name="Heinz E."/>
            <person name="Brunham R.C."/>
            <person name="Read T.D."/>
            <person name="Bavoil P.M."/>
            <person name="Sachse K."/>
            <person name="Kahane S."/>
            <person name="Friedman M.G."/>
            <person name="Rattei T."/>
            <person name="Myers G.S.A."/>
            <person name="Horn M."/>
        </authorList>
    </citation>
    <scope>NUCLEOTIDE SEQUENCE</scope>
    <source>
        <strain evidence="2">2032/99</strain>
    </source>
</reference>
<proteinExistence type="predicted"/>
<feature type="transmembrane region" description="Helical" evidence="1">
    <location>
        <begin position="75"/>
        <end position="93"/>
    </location>
</feature>
<evidence type="ECO:0000256" key="1">
    <source>
        <dbReference type="SAM" id="Phobius"/>
    </source>
</evidence>
<protein>
    <submittedName>
        <fullName evidence="2">Putative membrane protein</fullName>
    </submittedName>
</protein>
<sequence length="390" mass="44311">MLLPSDGTHGLFSPKSLLFLSAAFSIFLLIMVRQRFHPKQLLHGVFLAFFLVFLILWMAIGIANPITQISSTFDQAKLFLITATVPLMTLYLYKEELIIPQQIIRIAILSNFLYCLCKLSLILFHFCGAFNMWDLLKVANFRIQQMGIIGSLQRLQTSVDISTPFLFMFVLFSKRLELKLPPLFRQFYLLLTPISNFFTFSRYLLFVQGAALILYIFSLTSKKFIQSAALSAICLIFAIASFGPQNFLDSLEKRFFSKSSYYSDQARVDQINALLEQTAKTPYTGSGLGAHAPKAIRDHKLLHSYEVQWAAFLMQLGIAGVSILLIFLSFIAIPFLIPPITRISLAFFCLFLLWILSGFTNPFLISLQSGIIYSLFLMAIELLPNSKIYN</sequence>
<feature type="transmembrane region" description="Helical" evidence="1">
    <location>
        <begin position="340"/>
        <end position="357"/>
    </location>
</feature>
<keyword evidence="1" id="KW-0472">Membrane</keyword>
<feature type="transmembrane region" description="Helical" evidence="1">
    <location>
        <begin position="44"/>
        <end position="63"/>
    </location>
</feature>
<feature type="transmembrane region" description="Helical" evidence="1">
    <location>
        <begin position="113"/>
        <end position="133"/>
    </location>
</feature>
<feature type="transmembrane region" description="Helical" evidence="1">
    <location>
        <begin position="197"/>
        <end position="217"/>
    </location>
</feature>
<feature type="transmembrane region" description="Helical" evidence="1">
    <location>
        <begin position="309"/>
        <end position="333"/>
    </location>
</feature>
<gene>
    <name evidence="2" type="ORF">WCH_DD19600</name>
</gene>
<dbReference type="EMBL" id="FR872659">
    <property type="protein sequence ID" value="CCB91946.1"/>
    <property type="molecule type" value="Genomic_DNA"/>
</dbReference>
<evidence type="ECO:0000313" key="2">
    <source>
        <dbReference type="EMBL" id="CCB91946.1"/>
    </source>
</evidence>
<feature type="transmembrane region" description="Helical" evidence="1">
    <location>
        <begin position="12"/>
        <end position="32"/>
    </location>
</feature>